<reference evidence="4" key="1">
    <citation type="submission" date="2022-11" db="UniProtKB">
        <authorList>
            <consortium name="WormBaseParasite"/>
        </authorList>
    </citation>
    <scope>IDENTIFICATION</scope>
</reference>
<proteinExistence type="predicted"/>
<feature type="transmembrane region" description="Helical" evidence="2">
    <location>
        <begin position="31"/>
        <end position="54"/>
    </location>
</feature>
<keyword evidence="2" id="KW-0472">Membrane</keyword>
<keyword evidence="3" id="KW-1185">Reference proteome</keyword>
<accession>A0A915J246</accession>
<dbReference type="AlphaFoldDB" id="A0A915J246"/>
<feature type="region of interest" description="Disordered" evidence="1">
    <location>
        <begin position="59"/>
        <end position="78"/>
    </location>
</feature>
<feature type="transmembrane region" description="Helical" evidence="2">
    <location>
        <begin position="7"/>
        <end position="25"/>
    </location>
</feature>
<evidence type="ECO:0000256" key="1">
    <source>
        <dbReference type="SAM" id="MobiDB-lite"/>
    </source>
</evidence>
<dbReference type="Proteomes" id="UP000887565">
    <property type="component" value="Unplaced"/>
</dbReference>
<organism evidence="3 4">
    <name type="scientific">Romanomermis culicivorax</name>
    <name type="common">Nematode worm</name>
    <dbReference type="NCBI Taxonomy" id="13658"/>
    <lineage>
        <taxon>Eukaryota</taxon>
        <taxon>Metazoa</taxon>
        <taxon>Ecdysozoa</taxon>
        <taxon>Nematoda</taxon>
        <taxon>Enoplea</taxon>
        <taxon>Dorylaimia</taxon>
        <taxon>Mermithida</taxon>
        <taxon>Mermithoidea</taxon>
        <taxon>Mermithidae</taxon>
        <taxon>Romanomermis</taxon>
    </lineage>
</organism>
<evidence type="ECO:0000256" key="2">
    <source>
        <dbReference type="SAM" id="Phobius"/>
    </source>
</evidence>
<dbReference type="WBParaSite" id="nRc.2.0.1.t20536-RA">
    <property type="protein sequence ID" value="nRc.2.0.1.t20536-RA"/>
    <property type="gene ID" value="nRc.2.0.1.g20536"/>
</dbReference>
<protein>
    <submittedName>
        <fullName evidence="4">Transmembrane protein</fullName>
    </submittedName>
</protein>
<name>A0A915J246_ROMCU</name>
<keyword evidence="2" id="KW-0812">Transmembrane</keyword>
<evidence type="ECO:0000313" key="3">
    <source>
        <dbReference type="Proteomes" id="UP000887565"/>
    </source>
</evidence>
<evidence type="ECO:0000313" key="4">
    <source>
        <dbReference type="WBParaSite" id="nRc.2.0.1.t20536-RA"/>
    </source>
</evidence>
<keyword evidence="2" id="KW-1133">Transmembrane helix</keyword>
<sequence>MKYKENYLLTVFLIKVVYMIMKIMNSACFSVSLSIIYLIFIQFTIFVFPFAFVLKSDDDETDENVHHEKSDNYDKSGKKYGDGYASVDHRTHVLFTGRVDSVVE</sequence>
<feature type="compositionally biased region" description="Basic and acidic residues" evidence="1">
    <location>
        <begin position="63"/>
        <end position="78"/>
    </location>
</feature>